<name>A0A7W7R1M5_KITKI</name>
<dbReference type="Pfam" id="PF13581">
    <property type="entry name" value="HATPase_c_2"/>
    <property type="match status" value="1"/>
</dbReference>
<dbReference type="InterPro" id="IPR003018">
    <property type="entry name" value="GAF"/>
</dbReference>
<feature type="domain" description="PAS" evidence="3">
    <location>
        <begin position="198"/>
        <end position="268"/>
    </location>
</feature>
<evidence type="ECO:0000259" key="3">
    <source>
        <dbReference type="PROSITE" id="PS50112"/>
    </source>
</evidence>
<dbReference type="Gene3D" id="3.30.450.20">
    <property type="entry name" value="PAS domain"/>
    <property type="match status" value="2"/>
</dbReference>
<dbReference type="InterPro" id="IPR035965">
    <property type="entry name" value="PAS-like_dom_sf"/>
</dbReference>
<dbReference type="Pfam" id="PF08448">
    <property type="entry name" value="PAS_4"/>
    <property type="match status" value="1"/>
</dbReference>
<dbReference type="CDD" id="cd00130">
    <property type="entry name" value="PAS"/>
    <property type="match status" value="1"/>
</dbReference>
<gene>
    <name evidence="4" type="ORF">FHR34_002748</name>
</gene>
<dbReference type="Gene3D" id="3.30.450.40">
    <property type="match status" value="1"/>
</dbReference>
<feature type="region of interest" description="Disordered" evidence="2">
    <location>
        <begin position="1"/>
        <end position="47"/>
    </location>
</feature>
<dbReference type="AlphaFoldDB" id="A0A7W7R1M5"/>
<dbReference type="Gene3D" id="3.30.565.10">
    <property type="entry name" value="Histidine kinase-like ATPase, C-terminal domain"/>
    <property type="match status" value="1"/>
</dbReference>
<comment type="caution">
    <text evidence="4">The sequence shown here is derived from an EMBL/GenBank/DDBJ whole genome shotgun (WGS) entry which is preliminary data.</text>
</comment>
<dbReference type="InterPro" id="IPR000014">
    <property type="entry name" value="PAS"/>
</dbReference>
<dbReference type="InterPro" id="IPR029016">
    <property type="entry name" value="GAF-like_dom_sf"/>
</dbReference>
<dbReference type="NCBIfam" id="TIGR00229">
    <property type="entry name" value="sensory_box"/>
    <property type="match status" value="1"/>
</dbReference>
<dbReference type="SMART" id="SM00091">
    <property type="entry name" value="PAS"/>
    <property type="match status" value="2"/>
</dbReference>
<feature type="compositionally biased region" description="Basic and acidic residues" evidence="2">
    <location>
        <begin position="160"/>
        <end position="176"/>
    </location>
</feature>
<sequence>MNSLPAREALSGSGHVGVPGQSGTPATSLAAVTPATDTPSTTEADRAVDQALGAPRWGEGDPGSIYEYIRVATFAIGPDGLISQWSERAADFFAVPAAEALGADPVTTLVPRQLWRRGRARLERTLAGEEWVGTAPYRGPDGGESLAEVYLMPAVGPRGEGTDGHQGTDRGGDTGAERAPGALCLAVDLGRLRRIETELAASEAVFGQTPSGFFLFDRQLRLQRVNRAFADAVGVEPEALAGRGAHDLFTTGEAERLEAALRQVLESGDPVVDLRFSGAVATHGGERRWAISLYRLTGPGERPMGVAGQVNDITSRHVAEREAAGVRRNLALVNEASAHIGSTLDLETTAKELLDVVVPQFCDVATVDLYSALLFGESGPSLAGAGGHPYDGSGELRRVAVSSVVGAAAVGLGSLLGGDQGGYSTDAAYGARLAAAEAGGTLCYPPRSPHARALRTGRSAIPDPGPDPLLRSTLVVPLVARDVVLGLIQLSRAIGSEPFDARDVAIAEEIAARAAVCVDNARLYRREHERALILQRSLLPPGNPEASGLEIACRYRPSNNNTEVGGDWFDVIPLPGNRTALVIGDVMGRGLRAAVAMGQLRTAVRTLAMLDLDPAEVLGSLDEIARGLGDPGPGPLPGYGGQRTGDDAAEVYLATCVYAVYDAVTQRCVFANAGHLPPALLSPGEPARMLDVPPGLPLGVGGEPFEEVTLTLPDGALLGLYTDGLVESRKHQLDEGLQAFRIALENGAPALETLCDEVLSELDPHHGEDDIALLLARVRALPEDAVGDWQLPPEPTSVAKAREKACAWLLTRGLDDLVDTTELLVSELVTNALRHGSGDIRLRLLRDTTVVCEVWDDGYAQPRRRRAQETDEGGRGLQLVSLLAERWGSRRTLHGKIVWFELGL</sequence>
<dbReference type="RefSeq" id="WP_376778441.1">
    <property type="nucleotide sequence ID" value="NZ_JACHJV010000001.1"/>
</dbReference>
<dbReference type="PANTHER" id="PTHR43156:SF2">
    <property type="entry name" value="STAGE II SPORULATION PROTEIN E"/>
    <property type="match status" value="1"/>
</dbReference>
<accession>A0A7W7R1M5</accession>
<dbReference type="SUPFAM" id="SSF55781">
    <property type="entry name" value="GAF domain-like"/>
    <property type="match status" value="1"/>
</dbReference>
<evidence type="ECO:0000256" key="2">
    <source>
        <dbReference type="SAM" id="MobiDB-lite"/>
    </source>
</evidence>
<dbReference type="InterPro" id="IPR001932">
    <property type="entry name" value="PPM-type_phosphatase-like_dom"/>
</dbReference>
<protein>
    <submittedName>
        <fullName evidence="4">PAS domain S-box-containing protein</fullName>
    </submittedName>
</protein>
<dbReference type="PANTHER" id="PTHR43156">
    <property type="entry name" value="STAGE II SPORULATION PROTEIN E-RELATED"/>
    <property type="match status" value="1"/>
</dbReference>
<dbReference type="SUPFAM" id="SSF55874">
    <property type="entry name" value="ATPase domain of HSP90 chaperone/DNA topoisomerase II/histidine kinase"/>
    <property type="match status" value="1"/>
</dbReference>
<proteinExistence type="predicted"/>
<evidence type="ECO:0000313" key="5">
    <source>
        <dbReference type="Proteomes" id="UP000540506"/>
    </source>
</evidence>
<dbReference type="PROSITE" id="PS50112">
    <property type="entry name" value="PAS"/>
    <property type="match status" value="1"/>
</dbReference>
<dbReference type="SUPFAM" id="SSF81606">
    <property type="entry name" value="PP2C-like"/>
    <property type="match status" value="1"/>
</dbReference>
<dbReference type="EMBL" id="JACHJV010000001">
    <property type="protein sequence ID" value="MBB4923755.1"/>
    <property type="molecule type" value="Genomic_DNA"/>
</dbReference>
<dbReference type="CDD" id="cd16936">
    <property type="entry name" value="HATPase_RsbW-like"/>
    <property type="match status" value="1"/>
</dbReference>
<organism evidence="4 5">
    <name type="scientific">Kitasatospora kifunensis</name>
    <name type="common">Streptomyces kifunensis</name>
    <dbReference type="NCBI Taxonomy" id="58351"/>
    <lineage>
        <taxon>Bacteria</taxon>
        <taxon>Bacillati</taxon>
        <taxon>Actinomycetota</taxon>
        <taxon>Actinomycetes</taxon>
        <taxon>Kitasatosporales</taxon>
        <taxon>Streptomycetaceae</taxon>
        <taxon>Kitasatospora</taxon>
    </lineage>
</organism>
<dbReference type="GO" id="GO:0016791">
    <property type="term" value="F:phosphatase activity"/>
    <property type="evidence" value="ECO:0007669"/>
    <property type="project" value="TreeGrafter"/>
</dbReference>
<dbReference type="FunFam" id="3.30.565.10:FF:000028">
    <property type="entry name" value="PAS sensor protein"/>
    <property type="match status" value="1"/>
</dbReference>
<dbReference type="SMART" id="SM00331">
    <property type="entry name" value="PP2C_SIG"/>
    <property type="match status" value="1"/>
</dbReference>
<dbReference type="SMART" id="SM00065">
    <property type="entry name" value="GAF"/>
    <property type="match status" value="1"/>
</dbReference>
<dbReference type="InterPro" id="IPR003594">
    <property type="entry name" value="HATPase_dom"/>
</dbReference>
<dbReference type="Gene3D" id="3.60.40.10">
    <property type="entry name" value="PPM-type phosphatase domain"/>
    <property type="match status" value="1"/>
</dbReference>
<dbReference type="InterPro" id="IPR052016">
    <property type="entry name" value="Bact_Sigma-Reg"/>
</dbReference>
<dbReference type="Proteomes" id="UP000540506">
    <property type="component" value="Unassembled WGS sequence"/>
</dbReference>
<dbReference type="InterPro" id="IPR036457">
    <property type="entry name" value="PPM-type-like_dom_sf"/>
</dbReference>
<evidence type="ECO:0000256" key="1">
    <source>
        <dbReference type="ARBA" id="ARBA00022801"/>
    </source>
</evidence>
<keyword evidence="5" id="KW-1185">Reference proteome</keyword>
<dbReference type="InterPro" id="IPR036890">
    <property type="entry name" value="HATPase_C_sf"/>
</dbReference>
<dbReference type="Pfam" id="PF07228">
    <property type="entry name" value="SpoIIE"/>
    <property type="match status" value="1"/>
</dbReference>
<reference evidence="4 5" key="1">
    <citation type="submission" date="2020-08" db="EMBL/GenBank/DDBJ databases">
        <title>Sequencing the genomes of 1000 actinobacteria strains.</title>
        <authorList>
            <person name="Klenk H.-P."/>
        </authorList>
    </citation>
    <scope>NUCLEOTIDE SEQUENCE [LARGE SCALE GENOMIC DNA]</scope>
    <source>
        <strain evidence="4 5">DSM 41654</strain>
    </source>
</reference>
<dbReference type="SUPFAM" id="SSF55785">
    <property type="entry name" value="PYP-like sensor domain (PAS domain)"/>
    <property type="match status" value="2"/>
</dbReference>
<dbReference type="FunFam" id="3.60.40.10:FF:000031">
    <property type="entry name" value="PAS sensor protein"/>
    <property type="match status" value="1"/>
</dbReference>
<keyword evidence="1" id="KW-0378">Hydrolase</keyword>
<dbReference type="Pfam" id="PF01590">
    <property type="entry name" value="GAF"/>
    <property type="match status" value="1"/>
</dbReference>
<evidence type="ECO:0000313" key="4">
    <source>
        <dbReference type="EMBL" id="MBB4923755.1"/>
    </source>
</evidence>
<dbReference type="InterPro" id="IPR013656">
    <property type="entry name" value="PAS_4"/>
</dbReference>
<feature type="region of interest" description="Disordered" evidence="2">
    <location>
        <begin position="156"/>
        <end position="177"/>
    </location>
</feature>